<dbReference type="AlphaFoldDB" id="A0A9X1RU47"/>
<proteinExistence type="predicted"/>
<name>A0A9X1RU47_9BURK</name>
<evidence type="ECO:0000313" key="2">
    <source>
        <dbReference type="Proteomes" id="UP001139308"/>
    </source>
</evidence>
<dbReference type="Proteomes" id="UP001139308">
    <property type="component" value="Unassembled WGS sequence"/>
</dbReference>
<dbReference type="RefSeq" id="WP_238466396.1">
    <property type="nucleotide sequence ID" value="NZ_JAKLJA010000024.1"/>
</dbReference>
<protein>
    <submittedName>
        <fullName evidence="1">Inovirus-type Gp2 protein</fullName>
    </submittedName>
</protein>
<dbReference type="EMBL" id="JAKLJA010000024">
    <property type="protein sequence ID" value="MCG5076484.1"/>
    <property type="molecule type" value="Genomic_DNA"/>
</dbReference>
<comment type="caution">
    <text evidence="1">The sequence shown here is derived from an EMBL/GenBank/DDBJ whole genome shotgun (WGS) entry which is preliminary data.</text>
</comment>
<keyword evidence="2" id="KW-1185">Reference proteome</keyword>
<reference evidence="1" key="1">
    <citation type="submission" date="2022-01" db="EMBL/GenBank/DDBJ databases">
        <title>Genome sequence and assembly of Parabukholderia sp. RG36.</title>
        <authorList>
            <person name="Chhetri G."/>
        </authorList>
    </citation>
    <scope>NUCLEOTIDE SEQUENCE</scope>
    <source>
        <strain evidence="1">RG36</strain>
    </source>
</reference>
<organism evidence="1 2">
    <name type="scientific">Paraburkholderia tagetis</name>
    <dbReference type="NCBI Taxonomy" id="2913261"/>
    <lineage>
        <taxon>Bacteria</taxon>
        <taxon>Pseudomonadati</taxon>
        <taxon>Pseudomonadota</taxon>
        <taxon>Betaproteobacteria</taxon>
        <taxon>Burkholderiales</taxon>
        <taxon>Burkholderiaceae</taxon>
        <taxon>Paraburkholderia</taxon>
    </lineage>
</organism>
<gene>
    <name evidence="1" type="ORF">L5014_24455</name>
</gene>
<sequence length="394" mass="45809">MVEKFGMVEGISGLLFEEQVDASSLERESNMRGWEVGEYQERYNELVEFMESVLTTDHDPFEIRYNRGIKYAVARRPTLTRHLRWCHAFMDLYWPGYYYSADLKLFFDCYRTTPLWNGKAEASFHDPNQRFPDGSILAERFNAFVAYVREQARARGVAKKLSDWRRGLRDQEESIGEYLDALVADYPDIVGQRADLGFVKTVAVESDALPRVNCQVDASGQWSQVPSTERSSGAGWETRARIDPAVAMRFRELFFENRRGADRELFEHIVGYIAKVEQGEKHGAYHIHVLFLFNARQVKSLERMRLLAQQRWERVTKGLGIVFDCHDPDYEAGLRREGRWSLDPVLDGNGEQFEKLRAYVLWYFAKDAGQMVRVKPTAKSRMLTMGQYADERLE</sequence>
<accession>A0A9X1RU47</accession>
<evidence type="ECO:0000313" key="1">
    <source>
        <dbReference type="EMBL" id="MCG5076484.1"/>
    </source>
</evidence>